<sequence length="425" mass="45171">MHFSSTETRHRVAEVTRQAADGYTTAPFYRHIAEPMTTPLHTDICILGGGIAGLWLNARLQQQGFSTLLIESGALGSGQSSKSQGIIHGGTKYALHGKLTTAAEAIAGMPARWRACLDGSGELDLQGVRVLSAHHYLWSPGSLVSNLAGFFASKALRGRVDQVKGSELPAVFATPAFRGKVYRLSELVLDVPDVVRRLAELAGDSLIAGSATLEGDSQSGITGLQVNGRQVLAQRYVLAAGEGNEALLKGAGISQPAMQRRPLQMVLVKGAALPPVYAHCLGASPKPRITITTHPCADGQWCWYLGGDLAETGTDMSADALIAQAKKELGELLPWVDLSDCQWATLPVTRAEPAQSSNARPDNAFIQAVGNTLVCWPTKLALAPDLTDQAMAELQRQAVQPQHAQPASGQPQPAIAAPVWDTLFR</sequence>
<evidence type="ECO:0000313" key="5">
    <source>
        <dbReference type="Proteomes" id="UP000633263"/>
    </source>
</evidence>
<comment type="caution">
    <text evidence="4">The sequence shown here is derived from an EMBL/GenBank/DDBJ whole genome shotgun (WGS) entry which is preliminary data.</text>
</comment>
<evidence type="ECO:0000259" key="3">
    <source>
        <dbReference type="Pfam" id="PF01266"/>
    </source>
</evidence>
<dbReference type="EMBL" id="BMNN01000001">
    <property type="protein sequence ID" value="GGI91230.1"/>
    <property type="molecule type" value="Genomic_DNA"/>
</dbReference>
<evidence type="ECO:0000256" key="1">
    <source>
        <dbReference type="ARBA" id="ARBA00023002"/>
    </source>
</evidence>
<dbReference type="InterPro" id="IPR006076">
    <property type="entry name" value="FAD-dep_OxRdtase"/>
</dbReference>
<name>A0ABQ2CJP7_9GAMM</name>
<evidence type="ECO:0000313" key="4">
    <source>
        <dbReference type="EMBL" id="GGI91230.1"/>
    </source>
</evidence>
<dbReference type="InterPro" id="IPR036188">
    <property type="entry name" value="FAD/NAD-bd_sf"/>
</dbReference>
<dbReference type="Gene3D" id="3.30.9.10">
    <property type="entry name" value="D-Amino Acid Oxidase, subunit A, domain 2"/>
    <property type="match status" value="1"/>
</dbReference>
<keyword evidence="1" id="KW-0560">Oxidoreductase</keyword>
<feature type="region of interest" description="Disordered" evidence="2">
    <location>
        <begin position="395"/>
        <end position="417"/>
    </location>
</feature>
<feature type="domain" description="FAD dependent oxidoreductase" evidence="3">
    <location>
        <begin position="43"/>
        <end position="334"/>
    </location>
</feature>
<protein>
    <submittedName>
        <fullName evidence="4">FAD-dependent oxidoreductase</fullName>
    </submittedName>
</protein>
<organism evidence="4 5">
    <name type="scientific">Halopseudomonas pertucinogena</name>
    <dbReference type="NCBI Taxonomy" id="86175"/>
    <lineage>
        <taxon>Bacteria</taxon>
        <taxon>Pseudomonadati</taxon>
        <taxon>Pseudomonadota</taxon>
        <taxon>Gammaproteobacteria</taxon>
        <taxon>Pseudomonadales</taxon>
        <taxon>Pseudomonadaceae</taxon>
        <taxon>Halopseudomonas</taxon>
    </lineage>
</organism>
<reference evidence="5" key="1">
    <citation type="journal article" date="2019" name="Int. J. Syst. Evol. Microbiol.">
        <title>The Global Catalogue of Microorganisms (GCM) 10K type strain sequencing project: providing services to taxonomists for standard genome sequencing and annotation.</title>
        <authorList>
            <consortium name="The Broad Institute Genomics Platform"/>
            <consortium name="The Broad Institute Genome Sequencing Center for Infectious Disease"/>
            <person name="Wu L."/>
            <person name="Ma J."/>
        </authorList>
    </citation>
    <scope>NUCLEOTIDE SEQUENCE [LARGE SCALE GENOMIC DNA]</scope>
    <source>
        <strain evidence="5">JCM 11590</strain>
    </source>
</reference>
<evidence type="ECO:0000256" key="2">
    <source>
        <dbReference type="SAM" id="MobiDB-lite"/>
    </source>
</evidence>
<feature type="compositionally biased region" description="Polar residues" evidence="2">
    <location>
        <begin position="397"/>
        <end position="411"/>
    </location>
</feature>
<keyword evidence="5" id="KW-1185">Reference proteome</keyword>
<dbReference type="Proteomes" id="UP000633263">
    <property type="component" value="Unassembled WGS sequence"/>
</dbReference>
<dbReference type="SUPFAM" id="SSF51905">
    <property type="entry name" value="FAD/NAD(P)-binding domain"/>
    <property type="match status" value="1"/>
</dbReference>
<dbReference type="Pfam" id="PF01266">
    <property type="entry name" value="DAO"/>
    <property type="match status" value="1"/>
</dbReference>
<accession>A0ABQ2CJP7</accession>
<dbReference type="Gene3D" id="3.50.50.60">
    <property type="entry name" value="FAD/NAD(P)-binding domain"/>
    <property type="match status" value="1"/>
</dbReference>
<gene>
    <name evidence="4" type="ORF">GCM10009083_04580</name>
</gene>
<proteinExistence type="predicted"/>